<dbReference type="Pfam" id="PF13899">
    <property type="entry name" value="Thioredoxin_7"/>
    <property type="match status" value="1"/>
</dbReference>
<dbReference type="InterPro" id="IPR036249">
    <property type="entry name" value="Thioredoxin-like_sf"/>
</dbReference>
<name>F4L1I3_HALH1</name>
<evidence type="ECO:0000313" key="3">
    <source>
        <dbReference type="Proteomes" id="UP000008461"/>
    </source>
</evidence>
<dbReference type="RefSeq" id="WP_013763091.1">
    <property type="nucleotide sequence ID" value="NC_015510.1"/>
</dbReference>
<proteinExistence type="predicted"/>
<dbReference type="EMBL" id="CP002691">
    <property type="protein sequence ID" value="AEE48527.1"/>
    <property type="molecule type" value="Genomic_DNA"/>
</dbReference>
<dbReference type="HOGENOM" id="CLU_110659_2_0_10"/>
<evidence type="ECO:0000256" key="1">
    <source>
        <dbReference type="SAM" id="SignalP"/>
    </source>
</evidence>
<reference evidence="2 3" key="1">
    <citation type="journal article" date="2011" name="Stand. Genomic Sci.">
        <title>Complete genome sequence of Haliscomenobacter hydrossis type strain (O).</title>
        <authorList>
            <consortium name="US DOE Joint Genome Institute (JGI-PGF)"/>
            <person name="Daligault H."/>
            <person name="Lapidus A."/>
            <person name="Zeytun A."/>
            <person name="Nolan M."/>
            <person name="Lucas S."/>
            <person name="Del Rio T.G."/>
            <person name="Tice H."/>
            <person name="Cheng J.F."/>
            <person name="Tapia R."/>
            <person name="Han C."/>
            <person name="Goodwin L."/>
            <person name="Pitluck S."/>
            <person name="Liolios K."/>
            <person name="Pagani I."/>
            <person name="Ivanova N."/>
            <person name="Huntemann M."/>
            <person name="Mavromatis K."/>
            <person name="Mikhailova N."/>
            <person name="Pati A."/>
            <person name="Chen A."/>
            <person name="Palaniappan K."/>
            <person name="Land M."/>
            <person name="Hauser L."/>
            <person name="Brambilla E.M."/>
            <person name="Rohde M."/>
            <person name="Verbarg S."/>
            <person name="Goker M."/>
            <person name="Bristow J."/>
            <person name="Eisen J.A."/>
            <person name="Markowitz V."/>
            <person name="Hugenholtz P."/>
            <person name="Kyrpides N.C."/>
            <person name="Klenk H.P."/>
            <person name="Woyke T."/>
        </authorList>
    </citation>
    <scope>NUCLEOTIDE SEQUENCE [LARGE SCALE GENOMIC DNA]</scope>
    <source>
        <strain evidence="3">ATCC 27775 / DSM 1100 / LMG 10767 / O</strain>
    </source>
</reference>
<dbReference type="Proteomes" id="UP000008461">
    <property type="component" value="Chromosome"/>
</dbReference>
<gene>
    <name evidence="2" type="ordered locus">Halhy_0618</name>
</gene>
<evidence type="ECO:0008006" key="4">
    <source>
        <dbReference type="Google" id="ProtNLM"/>
    </source>
</evidence>
<accession>F4L1I3</accession>
<dbReference type="KEGG" id="hhy:Halhy_0618"/>
<dbReference type="STRING" id="760192.Halhy_0618"/>
<evidence type="ECO:0000313" key="2">
    <source>
        <dbReference type="EMBL" id="AEE48527.1"/>
    </source>
</evidence>
<protein>
    <recommendedName>
        <fullName evidence="4">Thioredoxin domain-containing protein</fullName>
    </recommendedName>
</protein>
<dbReference type="SUPFAM" id="SSF52833">
    <property type="entry name" value="Thioredoxin-like"/>
    <property type="match status" value="1"/>
</dbReference>
<feature type="chain" id="PRO_5003310547" description="Thioredoxin domain-containing protein" evidence="1">
    <location>
        <begin position="19"/>
        <end position="170"/>
    </location>
</feature>
<dbReference type="eggNOG" id="COG0526">
    <property type="taxonomic scope" value="Bacteria"/>
</dbReference>
<dbReference type="Gene3D" id="3.40.30.10">
    <property type="entry name" value="Glutaredoxin"/>
    <property type="match status" value="1"/>
</dbReference>
<reference key="2">
    <citation type="submission" date="2011-04" db="EMBL/GenBank/DDBJ databases">
        <title>Complete sequence of chromosome of Haliscomenobacter hydrossis DSM 1100.</title>
        <authorList>
            <consortium name="US DOE Joint Genome Institute (JGI-PGF)"/>
            <person name="Lucas S."/>
            <person name="Han J."/>
            <person name="Lapidus A."/>
            <person name="Bruce D."/>
            <person name="Goodwin L."/>
            <person name="Pitluck S."/>
            <person name="Peters L."/>
            <person name="Kyrpides N."/>
            <person name="Mavromatis K."/>
            <person name="Ivanova N."/>
            <person name="Ovchinnikova G."/>
            <person name="Pagani I."/>
            <person name="Daligault H."/>
            <person name="Detter J.C."/>
            <person name="Han C."/>
            <person name="Land M."/>
            <person name="Hauser L."/>
            <person name="Markowitz V."/>
            <person name="Cheng J.-F."/>
            <person name="Hugenholtz P."/>
            <person name="Woyke T."/>
            <person name="Wu D."/>
            <person name="Verbarg S."/>
            <person name="Frueling A."/>
            <person name="Brambilla E."/>
            <person name="Klenk H.-P."/>
            <person name="Eisen J.A."/>
        </authorList>
    </citation>
    <scope>NUCLEOTIDE SEQUENCE</scope>
    <source>
        <strain>DSM 1100</strain>
    </source>
</reference>
<keyword evidence="3" id="KW-1185">Reference proteome</keyword>
<feature type="signal peptide" evidence="1">
    <location>
        <begin position="1"/>
        <end position="18"/>
    </location>
</feature>
<organism evidence="2 3">
    <name type="scientific">Haliscomenobacter hydrossis (strain ATCC 27775 / DSM 1100 / LMG 10767 / O)</name>
    <dbReference type="NCBI Taxonomy" id="760192"/>
    <lineage>
        <taxon>Bacteria</taxon>
        <taxon>Pseudomonadati</taxon>
        <taxon>Bacteroidota</taxon>
        <taxon>Saprospiria</taxon>
        <taxon>Saprospirales</taxon>
        <taxon>Haliscomenobacteraceae</taxon>
        <taxon>Haliscomenobacter</taxon>
    </lineage>
</organism>
<dbReference type="OrthoDB" id="195735at2"/>
<dbReference type="AlphaFoldDB" id="F4L1I3"/>
<keyword evidence="1" id="KW-0732">Signal</keyword>
<sequence length="170" mass="18819">MKKLIFLLLVSCTIVASAQTTETAKPKLYNPTADAKADLEAAVQQAAKEGKHVLVQAGGNWCSWCILFHNKVTSNDTLKAVLEKNYISYHLNYSPENKNEAVFASLGYPERFGFPVFIILDGKGNRLHTQNSAYLEEGKGHSTRAVLEFFTHWSPAAIDPKSYQKAAKGK</sequence>